<accession>A0ABN2X8Z0</accession>
<keyword evidence="3" id="KW-1185">Reference proteome</keyword>
<reference evidence="2 3" key="1">
    <citation type="journal article" date="2019" name="Int. J. Syst. Evol. Microbiol.">
        <title>The Global Catalogue of Microorganisms (GCM) 10K type strain sequencing project: providing services to taxonomists for standard genome sequencing and annotation.</title>
        <authorList>
            <consortium name="The Broad Institute Genomics Platform"/>
            <consortium name="The Broad Institute Genome Sequencing Center for Infectious Disease"/>
            <person name="Wu L."/>
            <person name="Ma J."/>
        </authorList>
    </citation>
    <scope>NUCLEOTIDE SEQUENCE [LARGE SCALE GENOMIC DNA]</scope>
    <source>
        <strain evidence="2 3">JCM 15481</strain>
    </source>
</reference>
<name>A0ABN2X8Z0_9ACTN</name>
<evidence type="ECO:0000313" key="2">
    <source>
        <dbReference type="EMBL" id="GAA2107508.1"/>
    </source>
</evidence>
<comment type="caution">
    <text evidence="2">The sequence shown here is derived from an EMBL/GenBank/DDBJ whole genome shotgun (WGS) entry which is preliminary data.</text>
</comment>
<organism evidence="2 3">
    <name type="scientific">Streptomyces synnematoformans</name>
    <dbReference type="NCBI Taxonomy" id="415721"/>
    <lineage>
        <taxon>Bacteria</taxon>
        <taxon>Bacillati</taxon>
        <taxon>Actinomycetota</taxon>
        <taxon>Actinomycetes</taxon>
        <taxon>Kitasatosporales</taxon>
        <taxon>Streptomycetaceae</taxon>
        <taxon>Streptomyces</taxon>
    </lineage>
</organism>
<proteinExistence type="predicted"/>
<protein>
    <submittedName>
        <fullName evidence="2">Uncharacterized protein</fullName>
    </submittedName>
</protein>
<evidence type="ECO:0000313" key="3">
    <source>
        <dbReference type="Proteomes" id="UP001500443"/>
    </source>
</evidence>
<dbReference type="Proteomes" id="UP001500443">
    <property type="component" value="Unassembled WGS sequence"/>
</dbReference>
<feature type="region of interest" description="Disordered" evidence="1">
    <location>
        <begin position="16"/>
        <end position="52"/>
    </location>
</feature>
<evidence type="ECO:0000256" key="1">
    <source>
        <dbReference type="SAM" id="MobiDB-lite"/>
    </source>
</evidence>
<sequence length="52" mass="5597">MPADAGDTQAIMRMVEDLPAPLGPRKPNASPRRTANPMPSTAVKGSLRRVLR</sequence>
<dbReference type="EMBL" id="BAAAPF010000003">
    <property type="protein sequence ID" value="GAA2107508.1"/>
    <property type="molecule type" value="Genomic_DNA"/>
</dbReference>
<gene>
    <name evidence="2" type="ORF">GCM10009802_02640</name>
</gene>